<protein>
    <submittedName>
        <fullName evidence="2">Uncharacterized protein</fullName>
    </submittedName>
</protein>
<dbReference type="Proteomes" id="UP000194143">
    <property type="component" value="Plasmid poh1"/>
</dbReference>
<proteinExistence type="predicted"/>
<dbReference type="EMBL" id="CP021062">
    <property type="protein sequence ID" value="ARP61171.1"/>
    <property type="molecule type" value="Genomic_DNA"/>
</dbReference>
<evidence type="ECO:0000313" key="1">
    <source>
        <dbReference type="EMBL" id="ARP61104.1"/>
    </source>
</evidence>
<keyword evidence="3" id="KW-1185">Reference proteome</keyword>
<evidence type="ECO:0000313" key="3">
    <source>
        <dbReference type="Proteomes" id="UP000194143"/>
    </source>
</evidence>
<geneLocation type="plasmid" evidence="2 3">
    <name>poh1</name>
</geneLocation>
<gene>
    <name evidence="1" type="ORF">CAB88_29125</name>
    <name evidence="2" type="ORF">CAB88_29515</name>
</gene>
<evidence type="ECO:0000313" key="2">
    <source>
        <dbReference type="EMBL" id="ARP61171.1"/>
    </source>
</evidence>
<name>A0A1S7FG57_BACTU</name>
<sequence length="76" mass="8749">MFPLLHRYYAITLTTINEGYTFANLTNTFPSNTSSKISSPCWWLSTFHYFYLCITLLGFSFKPTDLMSPITTYGLS</sequence>
<dbReference type="EMBL" id="CP021062">
    <property type="protein sequence ID" value="ARP61104.1"/>
    <property type="molecule type" value="Genomic_DNA"/>
</dbReference>
<dbReference type="AlphaFoldDB" id="A0A1S7FG57"/>
<accession>A0A1S7FG57</accession>
<reference evidence="2 3" key="1">
    <citation type="submission" date="2017-04" db="EMBL/GenBank/DDBJ databases">
        <title>Complete Genome Sequence of Bacillus thuringiensis type Strain ATCC 10792.</title>
        <authorList>
            <person name="Oh D.-H."/>
            <person name="Park B.-J."/>
            <person name="Shuai W."/>
            <person name="Chelliah R."/>
        </authorList>
    </citation>
    <scope>NUCLEOTIDE SEQUENCE [LARGE SCALE GENOMIC DNA]</scope>
    <source>
        <strain evidence="2 3">ATCC 10792</strain>
        <plasmid evidence="2 3">poh1</plasmid>
    </source>
</reference>
<keyword evidence="2" id="KW-0614">Plasmid</keyword>
<organism evidence="2 3">
    <name type="scientific">Bacillus thuringiensis</name>
    <dbReference type="NCBI Taxonomy" id="1428"/>
    <lineage>
        <taxon>Bacteria</taxon>
        <taxon>Bacillati</taxon>
        <taxon>Bacillota</taxon>
        <taxon>Bacilli</taxon>
        <taxon>Bacillales</taxon>
        <taxon>Bacillaceae</taxon>
        <taxon>Bacillus</taxon>
        <taxon>Bacillus cereus group</taxon>
    </lineage>
</organism>